<dbReference type="SUPFAM" id="SSF55874">
    <property type="entry name" value="ATPase domain of HSP90 chaperone/DNA topoisomerase II/histidine kinase"/>
    <property type="match status" value="1"/>
</dbReference>
<dbReference type="PRINTS" id="PR00344">
    <property type="entry name" value="BCTRLSENSOR"/>
</dbReference>
<dbReference type="PANTHER" id="PTHR44936:SF10">
    <property type="entry name" value="SENSOR PROTEIN RSTB"/>
    <property type="match status" value="1"/>
</dbReference>
<dbReference type="EC" id="2.7.13.3" evidence="2"/>
<accession>A0A4R5TPA6</accession>
<dbReference type="EMBL" id="SMTF01000028">
    <property type="protein sequence ID" value="TDK18848.1"/>
    <property type="molecule type" value="Genomic_DNA"/>
</dbReference>
<dbReference type="SMART" id="SM00387">
    <property type="entry name" value="HATPase_c"/>
    <property type="match status" value="1"/>
</dbReference>
<evidence type="ECO:0000313" key="8">
    <source>
        <dbReference type="EMBL" id="TDK18848.1"/>
    </source>
</evidence>
<dbReference type="Gene3D" id="3.30.565.10">
    <property type="entry name" value="Histidine kinase-like ATPase, C-terminal domain"/>
    <property type="match status" value="1"/>
</dbReference>
<organism evidence="8 9">
    <name type="scientific">Luteimonas aestuarii</name>
    <dbReference type="NCBI Taxonomy" id="453837"/>
    <lineage>
        <taxon>Bacteria</taxon>
        <taxon>Pseudomonadati</taxon>
        <taxon>Pseudomonadota</taxon>
        <taxon>Gammaproteobacteria</taxon>
        <taxon>Lysobacterales</taxon>
        <taxon>Lysobacteraceae</taxon>
        <taxon>Luteimonas</taxon>
    </lineage>
</organism>
<dbReference type="GO" id="GO:0004673">
    <property type="term" value="F:protein histidine kinase activity"/>
    <property type="evidence" value="ECO:0007669"/>
    <property type="project" value="UniProtKB-EC"/>
</dbReference>
<dbReference type="InterPro" id="IPR005467">
    <property type="entry name" value="His_kinase_dom"/>
</dbReference>
<dbReference type="AlphaFoldDB" id="A0A4R5TPA6"/>
<keyword evidence="3" id="KW-0808">Transferase</keyword>
<dbReference type="Proteomes" id="UP000294796">
    <property type="component" value="Unassembled WGS sequence"/>
</dbReference>
<keyword evidence="5 8" id="KW-0418">Kinase</keyword>
<evidence type="ECO:0000313" key="9">
    <source>
        <dbReference type="Proteomes" id="UP000294796"/>
    </source>
</evidence>
<dbReference type="InterPro" id="IPR004358">
    <property type="entry name" value="Sig_transdc_His_kin-like_C"/>
</dbReference>
<evidence type="ECO:0000256" key="5">
    <source>
        <dbReference type="ARBA" id="ARBA00022777"/>
    </source>
</evidence>
<sequence length="379" mass="40391">MHDFLAYNRSELIARCHAKVLLRAAGTRTAVGSNHAHGISVFIDQLIATLRAEHMPGAPHPPAPDAPVLPDMGESATLHGRELMRSGFTVEEVVHDYGDLCQAISDLAVERDEPIAVHEFRILNRCLDEAIARAVTEHGLQHDMAVAADQMGANTLRLGMLAHELRNQLCTATVALSIIKLGNVGVSGATGKVLERALGGLAHLIDRSLAEARATAGTPVHRTLLPLAEFIYEARLIASLGAAQTGSRLRVPDIAPTLAIRADRDLMQAALGNLLQNAVKFSPPGAQITLSARAAGDRILIEVQDQCGGLPEGAVERIGAPFIQMGQDRSGLGLGLAIVKRSVEANQGLLRVRDLPGQGCVFTIDLPRHRTTRPALVAQ</sequence>
<keyword evidence="9" id="KW-1185">Reference proteome</keyword>
<dbReference type="GO" id="GO:0005524">
    <property type="term" value="F:ATP binding"/>
    <property type="evidence" value="ECO:0007669"/>
    <property type="project" value="UniProtKB-KW"/>
</dbReference>
<keyword evidence="6" id="KW-0067">ATP-binding</keyword>
<evidence type="ECO:0000256" key="3">
    <source>
        <dbReference type="ARBA" id="ARBA00022679"/>
    </source>
</evidence>
<dbReference type="InterPro" id="IPR003594">
    <property type="entry name" value="HATPase_dom"/>
</dbReference>
<evidence type="ECO:0000256" key="4">
    <source>
        <dbReference type="ARBA" id="ARBA00022741"/>
    </source>
</evidence>
<proteinExistence type="predicted"/>
<protein>
    <recommendedName>
        <fullName evidence="2">histidine kinase</fullName>
        <ecNumber evidence="2">2.7.13.3</ecNumber>
    </recommendedName>
</protein>
<reference evidence="8 9" key="1">
    <citation type="submission" date="2019-03" db="EMBL/GenBank/DDBJ databases">
        <title>Luteimonas zhaokaii sp.nov., isolated from the rectal contents of Plateau pika in Yushu, Qinghai Province, China.</title>
        <authorList>
            <person name="Zhang G."/>
        </authorList>
    </citation>
    <scope>NUCLEOTIDE SEQUENCE [LARGE SCALE GENOMIC DNA]</scope>
    <source>
        <strain evidence="8 9">B9</strain>
    </source>
</reference>
<dbReference type="InterPro" id="IPR036890">
    <property type="entry name" value="HATPase_C_sf"/>
</dbReference>
<dbReference type="Pfam" id="PF02518">
    <property type="entry name" value="HATPase_c"/>
    <property type="match status" value="1"/>
</dbReference>
<evidence type="ECO:0000259" key="7">
    <source>
        <dbReference type="PROSITE" id="PS50109"/>
    </source>
</evidence>
<gene>
    <name evidence="8" type="ORF">E2F46_17165</name>
</gene>
<comment type="caution">
    <text evidence="8">The sequence shown here is derived from an EMBL/GenBank/DDBJ whole genome shotgun (WGS) entry which is preliminary data.</text>
</comment>
<dbReference type="InterPro" id="IPR050980">
    <property type="entry name" value="2C_sensor_his_kinase"/>
</dbReference>
<dbReference type="OrthoDB" id="9146955at2"/>
<evidence type="ECO:0000256" key="2">
    <source>
        <dbReference type="ARBA" id="ARBA00012438"/>
    </source>
</evidence>
<evidence type="ECO:0000256" key="6">
    <source>
        <dbReference type="ARBA" id="ARBA00022840"/>
    </source>
</evidence>
<evidence type="ECO:0000256" key="1">
    <source>
        <dbReference type="ARBA" id="ARBA00000085"/>
    </source>
</evidence>
<dbReference type="PROSITE" id="PS50109">
    <property type="entry name" value="HIS_KIN"/>
    <property type="match status" value="1"/>
</dbReference>
<feature type="domain" description="Histidine kinase" evidence="7">
    <location>
        <begin position="160"/>
        <end position="370"/>
    </location>
</feature>
<comment type="catalytic activity">
    <reaction evidence="1">
        <text>ATP + protein L-histidine = ADP + protein N-phospho-L-histidine.</text>
        <dbReference type="EC" id="2.7.13.3"/>
    </reaction>
</comment>
<name>A0A4R5TPA6_9GAMM</name>
<keyword evidence="4" id="KW-0547">Nucleotide-binding</keyword>
<dbReference type="PANTHER" id="PTHR44936">
    <property type="entry name" value="SENSOR PROTEIN CREC"/>
    <property type="match status" value="1"/>
</dbReference>